<feature type="compositionally biased region" description="Basic and acidic residues" evidence="4">
    <location>
        <begin position="650"/>
        <end position="662"/>
    </location>
</feature>
<comment type="caution">
    <text evidence="10">The sequence shown here is derived from an EMBL/GenBank/DDBJ whole genome shotgun (WGS) entry which is preliminary data.</text>
</comment>
<dbReference type="InterPro" id="IPR017853">
    <property type="entry name" value="GH"/>
</dbReference>
<dbReference type="Pfam" id="PF00703">
    <property type="entry name" value="Glyco_hydro_2"/>
    <property type="match status" value="1"/>
</dbReference>
<evidence type="ECO:0000256" key="3">
    <source>
        <dbReference type="ARBA" id="ARBA00023295"/>
    </source>
</evidence>
<feature type="domain" description="Glycoside hydrolase family 2 catalytic" evidence="6">
    <location>
        <begin position="310"/>
        <end position="462"/>
    </location>
</feature>
<dbReference type="InterPro" id="IPR032311">
    <property type="entry name" value="DUF4982"/>
</dbReference>
<dbReference type="InterPro" id="IPR013783">
    <property type="entry name" value="Ig-like_fold"/>
</dbReference>
<evidence type="ECO:0000259" key="7">
    <source>
        <dbReference type="Pfam" id="PF02837"/>
    </source>
</evidence>
<dbReference type="PROSITE" id="PS51257">
    <property type="entry name" value="PROKAR_LIPOPROTEIN"/>
    <property type="match status" value="1"/>
</dbReference>
<feature type="region of interest" description="Disordered" evidence="4">
    <location>
        <begin position="650"/>
        <end position="672"/>
    </location>
</feature>
<dbReference type="EMBL" id="DVLC01000031">
    <property type="protein sequence ID" value="HIT46534.1"/>
    <property type="molecule type" value="Genomic_DNA"/>
</dbReference>
<dbReference type="InterPro" id="IPR040605">
    <property type="entry name" value="Glyco_hydro2_dom5"/>
</dbReference>
<feature type="domain" description="Glycoside hydrolase family 2" evidence="9">
    <location>
        <begin position="671"/>
        <end position="773"/>
    </location>
</feature>
<keyword evidence="2" id="KW-0378">Hydrolase</keyword>
<dbReference type="InterPro" id="IPR036156">
    <property type="entry name" value="Beta-gal/glucu_dom_sf"/>
</dbReference>
<dbReference type="Pfam" id="PF18565">
    <property type="entry name" value="Glyco_hydro2_C5"/>
    <property type="match status" value="1"/>
</dbReference>
<evidence type="ECO:0000259" key="9">
    <source>
        <dbReference type="Pfam" id="PF18565"/>
    </source>
</evidence>
<dbReference type="Pfam" id="PF02837">
    <property type="entry name" value="Glyco_hydro_2_N"/>
    <property type="match status" value="1"/>
</dbReference>
<feature type="domain" description="Glycosyl hydrolases family 2 sugar binding" evidence="7">
    <location>
        <begin position="92"/>
        <end position="185"/>
    </location>
</feature>
<dbReference type="InterPro" id="IPR008979">
    <property type="entry name" value="Galactose-bd-like_sf"/>
</dbReference>
<dbReference type="PANTHER" id="PTHR42732:SF1">
    <property type="entry name" value="BETA-MANNOSIDASE"/>
    <property type="match status" value="1"/>
</dbReference>
<dbReference type="GO" id="GO:0004553">
    <property type="term" value="F:hydrolase activity, hydrolyzing O-glycosyl compounds"/>
    <property type="evidence" value="ECO:0007669"/>
    <property type="project" value="InterPro"/>
</dbReference>
<feature type="domain" description="DUF4982" evidence="8">
    <location>
        <begin position="602"/>
        <end position="658"/>
    </location>
</feature>
<dbReference type="AlphaFoldDB" id="A0A9D1GMH2"/>
<dbReference type="Gene3D" id="2.60.40.10">
    <property type="entry name" value="Immunoglobulins"/>
    <property type="match status" value="3"/>
</dbReference>
<gene>
    <name evidence="10" type="ORF">IAC35_01600</name>
</gene>
<dbReference type="SUPFAM" id="SSF49303">
    <property type="entry name" value="beta-Galactosidase/glucuronidase domain"/>
    <property type="match status" value="1"/>
</dbReference>
<feature type="domain" description="Glycoside hydrolase family 2 immunoglobulin-like beta-sandwich" evidence="5">
    <location>
        <begin position="200"/>
        <end position="301"/>
    </location>
</feature>
<organism evidence="10 11">
    <name type="scientific">Candidatus Cryptobacteroides merdipullorum</name>
    <dbReference type="NCBI Taxonomy" id="2840771"/>
    <lineage>
        <taxon>Bacteria</taxon>
        <taxon>Pseudomonadati</taxon>
        <taxon>Bacteroidota</taxon>
        <taxon>Bacteroidia</taxon>
        <taxon>Bacteroidales</taxon>
        <taxon>Candidatus Cryptobacteroides</taxon>
    </lineage>
</organism>
<dbReference type="Gene3D" id="3.20.20.80">
    <property type="entry name" value="Glycosidases"/>
    <property type="match status" value="1"/>
</dbReference>
<evidence type="ECO:0000313" key="11">
    <source>
        <dbReference type="Proteomes" id="UP000886881"/>
    </source>
</evidence>
<proteinExistence type="inferred from homology"/>
<evidence type="ECO:0000256" key="1">
    <source>
        <dbReference type="ARBA" id="ARBA00007401"/>
    </source>
</evidence>
<comment type="similarity">
    <text evidence="1">Belongs to the glycosyl hydrolase 2 family.</text>
</comment>
<dbReference type="InterPro" id="IPR051913">
    <property type="entry name" value="GH2_Domain-Containing"/>
</dbReference>
<sequence>MFKNTVSGALARALGITALVLMSLSCSGPESGRIVIPFDRDWKFHLGDIQKGESADLDVSGWRTLDVPHDWAIEGDYDENSPVLRGGGYLGGGTGWYRKCFTLPPAVLGRKIFIEFDGVMANSDVWINGTHLGHRPNGYLPLRYDMTPYLDPDGTNVIAVRADNTVQPASRWYTGAGIYRHVRIMATDPVYLERWGVFITTPEVSDEKAVVSIRSSIINSGDKPCRIQVRNRIVSPSGKTVKVKKSRLEIAAGDTVECEQLVTVRNPRRWDIDTPRLYTAETSVIQDGTVLDNEDNKFGIREFHYESETGFWLNGRNLKILGACVHHDGGPLGAAVPASVWERRISRLKEIGCNALRGAHSPMDDAFYNICDSLGVLVFDETFDTWKAAKPNGEKAYNLYFDDWWATDTEAQIVRVRNHPSIVLYSLGNEIRDNLNSPEGRKNFLNLRDLTKKLDPTRPVTMALFRPVQMNLFENGFADMLDIIGQNYGEQILIAAGKAKPGRKIIGTENNTSRTSWLAVRDTPAMAGMFVWAGIDYLGESDWPRVSWNKGLFDRNCNWRNMSWERQSWWTDEPMVHIVRRDETSGTGWSDDWTPASADGYTAEVAVYSNCDEVELFLNGRSLGAQAVAEDDSPNIWTVPYEAGEIRAEGRRDGKTVAEHSHRSAGTAERIELSTERDSLPFDWEEVAYLTATISDSDGVRNPNSSDMITFSVEGPGEIIAVDNSDAFSHERYKSDRHSAFKGRATAIIRATAASGTIIVSASSENLGSDSVEIEISNR</sequence>
<dbReference type="SUPFAM" id="SSF51445">
    <property type="entry name" value="(Trans)glycosidases"/>
    <property type="match status" value="1"/>
</dbReference>
<reference evidence="10" key="2">
    <citation type="journal article" date="2021" name="PeerJ">
        <title>Extensive microbial diversity within the chicken gut microbiome revealed by metagenomics and culture.</title>
        <authorList>
            <person name="Gilroy R."/>
            <person name="Ravi A."/>
            <person name="Getino M."/>
            <person name="Pursley I."/>
            <person name="Horton D.L."/>
            <person name="Alikhan N.F."/>
            <person name="Baker D."/>
            <person name="Gharbi K."/>
            <person name="Hall N."/>
            <person name="Watson M."/>
            <person name="Adriaenssens E.M."/>
            <person name="Foster-Nyarko E."/>
            <person name="Jarju S."/>
            <person name="Secka A."/>
            <person name="Antonio M."/>
            <person name="Oren A."/>
            <person name="Chaudhuri R.R."/>
            <person name="La Ragione R."/>
            <person name="Hildebrand F."/>
            <person name="Pallen M.J."/>
        </authorList>
    </citation>
    <scope>NUCLEOTIDE SEQUENCE</scope>
    <source>
        <strain evidence="10">ChiHecec2B26-709</strain>
    </source>
</reference>
<dbReference type="PANTHER" id="PTHR42732">
    <property type="entry name" value="BETA-GALACTOSIDASE"/>
    <property type="match status" value="1"/>
</dbReference>
<dbReference type="InterPro" id="IPR006101">
    <property type="entry name" value="Glyco_hydro_2"/>
</dbReference>
<evidence type="ECO:0000256" key="2">
    <source>
        <dbReference type="ARBA" id="ARBA00022801"/>
    </source>
</evidence>
<keyword evidence="3" id="KW-0326">Glycosidase</keyword>
<evidence type="ECO:0000313" key="10">
    <source>
        <dbReference type="EMBL" id="HIT46534.1"/>
    </source>
</evidence>
<accession>A0A9D1GMH2</accession>
<evidence type="ECO:0000256" key="4">
    <source>
        <dbReference type="SAM" id="MobiDB-lite"/>
    </source>
</evidence>
<dbReference type="PRINTS" id="PR00132">
    <property type="entry name" value="GLHYDRLASE2"/>
</dbReference>
<dbReference type="SUPFAM" id="SSF49785">
    <property type="entry name" value="Galactose-binding domain-like"/>
    <property type="match status" value="1"/>
</dbReference>
<dbReference type="Pfam" id="PF02836">
    <property type="entry name" value="Glyco_hydro_2_C"/>
    <property type="match status" value="1"/>
</dbReference>
<evidence type="ECO:0000259" key="5">
    <source>
        <dbReference type="Pfam" id="PF00703"/>
    </source>
</evidence>
<reference evidence="10" key="1">
    <citation type="submission" date="2020-10" db="EMBL/GenBank/DDBJ databases">
        <authorList>
            <person name="Gilroy R."/>
        </authorList>
    </citation>
    <scope>NUCLEOTIDE SEQUENCE</scope>
    <source>
        <strain evidence="10">ChiHecec2B26-709</strain>
    </source>
</reference>
<name>A0A9D1GMH2_9BACT</name>
<evidence type="ECO:0000259" key="8">
    <source>
        <dbReference type="Pfam" id="PF16355"/>
    </source>
</evidence>
<protein>
    <submittedName>
        <fullName evidence="10">DUF4982 domain-containing protein</fullName>
    </submittedName>
</protein>
<dbReference type="InterPro" id="IPR006102">
    <property type="entry name" value="Ig-like_GH2"/>
</dbReference>
<dbReference type="Gene3D" id="2.60.120.260">
    <property type="entry name" value="Galactose-binding domain-like"/>
    <property type="match status" value="1"/>
</dbReference>
<evidence type="ECO:0000259" key="6">
    <source>
        <dbReference type="Pfam" id="PF02836"/>
    </source>
</evidence>
<dbReference type="Pfam" id="PF16355">
    <property type="entry name" value="DUF4982"/>
    <property type="match status" value="1"/>
</dbReference>
<dbReference type="InterPro" id="IPR006104">
    <property type="entry name" value="Glyco_hydro_2_N"/>
</dbReference>
<dbReference type="GO" id="GO:0005975">
    <property type="term" value="P:carbohydrate metabolic process"/>
    <property type="evidence" value="ECO:0007669"/>
    <property type="project" value="InterPro"/>
</dbReference>
<dbReference type="InterPro" id="IPR006103">
    <property type="entry name" value="Glyco_hydro_2_cat"/>
</dbReference>
<dbReference type="Proteomes" id="UP000886881">
    <property type="component" value="Unassembled WGS sequence"/>
</dbReference>